<name>A0ABU3BLL7_9BACT</name>
<dbReference type="EMBL" id="JAVRHT010000001">
    <property type="protein sequence ID" value="MDT0630166.1"/>
    <property type="molecule type" value="Genomic_DNA"/>
</dbReference>
<evidence type="ECO:0000313" key="2">
    <source>
        <dbReference type="EMBL" id="MDT0630166.1"/>
    </source>
</evidence>
<dbReference type="Proteomes" id="UP001267426">
    <property type="component" value="Unassembled WGS sequence"/>
</dbReference>
<reference evidence="2 3" key="1">
    <citation type="submission" date="2023-09" db="EMBL/GenBank/DDBJ databases">
        <authorList>
            <person name="Rey-Velasco X."/>
        </authorList>
    </citation>
    <scope>NUCLEOTIDE SEQUENCE [LARGE SCALE GENOMIC DNA]</scope>
    <source>
        <strain evidence="2 3">F394</strain>
    </source>
</reference>
<dbReference type="RefSeq" id="WP_311661110.1">
    <property type="nucleotide sequence ID" value="NZ_JAVRHT010000001.1"/>
</dbReference>
<comment type="caution">
    <text evidence="2">The sequence shown here is derived from an EMBL/GenBank/DDBJ whole genome shotgun (WGS) entry which is preliminary data.</text>
</comment>
<evidence type="ECO:0000313" key="3">
    <source>
        <dbReference type="Proteomes" id="UP001267426"/>
    </source>
</evidence>
<keyword evidence="1" id="KW-0732">Signal</keyword>
<proteinExistence type="predicted"/>
<sequence>MRRLLPALALVWCALPASAQDAAPGAAPLGSAPRLYVGVGALPGVGVVAFGTAPVVDVFTRELVLYADYVPRVTGGAGRLETAVGLGGAVRALRIVEIVRDSDPGPLDLDLGLRIGPSFYTAFFEQSAESRSRAFSVMLDPFARGTLRLPSGRVVFAELGAQSPSLRVGLSTALGAGR</sequence>
<keyword evidence="3" id="KW-1185">Reference proteome</keyword>
<evidence type="ECO:0000256" key="1">
    <source>
        <dbReference type="SAM" id="SignalP"/>
    </source>
</evidence>
<organism evidence="2 3">
    <name type="scientific">Rubrivirga litoralis</name>
    <dbReference type="NCBI Taxonomy" id="3075598"/>
    <lineage>
        <taxon>Bacteria</taxon>
        <taxon>Pseudomonadati</taxon>
        <taxon>Rhodothermota</taxon>
        <taxon>Rhodothermia</taxon>
        <taxon>Rhodothermales</taxon>
        <taxon>Rubricoccaceae</taxon>
        <taxon>Rubrivirga</taxon>
    </lineage>
</organism>
<gene>
    <name evidence="2" type="ORF">RM540_00260</name>
</gene>
<accession>A0ABU3BLL7</accession>
<protein>
    <submittedName>
        <fullName evidence="2">Uncharacterized protein</fullName>
    </submittedName>
</protein>
<feature type="signal peptide" evidence="1">
    <location>
        <begin position="1"/>
        <end position="19"/>
    </location>
</feature>
<feature type="chain" id="PRO_5046825492" evidence="1">
    <location>
        <begin position="20"/>
        <end position="178"/>
    </location>
</feature>